<gene>
    <name evidence="2" type="ORF">LAESUDRAFT_729083</name>
</gene>
<name>A0A165CVJ3_9APHY</name>
<feature type="region of interest" description="Disordered" evidence="1">
    <location>
        <begin position="105"/>
        <end position="129"/>
    </location>
</feature>
<dbReference type="RefSeq" id="XP_040761246.1">
    <property type="nucleotide sequence ID" value="XM_040909569.1"/>
</dbReference>
<dbReference type="GeneID" id="63826598"/>
<dbReference type="Proteomes" id="UP000076871">
    <property type="component" value="Unassembled WGS sequence"/>
</dbReference>
<reference evidence="2 3" key="1">
    <citation type="journal article" date="2016" name="Mol. Biol. Evol.">
        <title>Comparative Genomics of Early-Diverging Mushroom-Forming Fungi Provides Insights into the Origins of Lignocellulose Decay Capabilities.</title>
        <authorList>
            <person name="Nagy L.G."/>
            <person name="Riley R."/>
            <person name="Tritt A."/>
            <person name="Adam C."/>
            <person name="Daum C."/>
            <person name="Floudas D."/>
            <person name="Sun H."/>
            <person name="Yadav J.S."/>
            <person name="Pangilinan J."/>
            <person name="Larsson K.H."/>
            <person name="Matsuura K."/>
            <person name="Barry K."/>
            <person name="Labutti K."/>
            <person name="Kuo R."/>
            <person name="Ohm R.A."/>
            <person name="Bhattacharya S.S."/>
            <person name="Shirouzu T."/>
            <person name="Yoshinaga Y."/>
            <person name="Martin F.M."/>
            <person name="Grigoriev I.V."/>
            <person name="Hibbett D.S."/>
        </authorList>
    </citation>
    <scope>NUCLEOTIDE SEQUENCE [LARGE SCALE GENOMIC DNA]</scope>
    <source>
        <strain evidence="2 3">93-53</strain>
    </source>
</reference>
<dbReference type="OrthoDB" id="2799313at2759"/>
<evidence type="ECO:0000313" key="3">
    <source>
        <dbReference type="Proteomes" id="UP000076871"/>
    </source>
</evidence>
<organism evidence="2 3">
    <name type="scientific">Laetiporus sulphureus 93-53</name>
    <dbReference type="NCBI Taxonomy" id="1314785"/>
    <lineage>
        <taxon>Eukaryota</taxon>
        <taxon>Fungi</taxon>
        <taxon>Dikarya</taxon>
        <taxon>Basidiomycota</taxon>
        <taxon>Agaricomycotina</taxon>
        <taxon>Agaricomycetes</taxon>
        <taxon>Polyporales</taxon>
        <taxon>Laetiporus</taxon>
    </lineage>
</organism>
<sequence>MPAGLYRLRDNHPNYPQDHVAWISTYSELSGALSSETHRSHPHPQPSLRMDHSHDAPTTLDQAAAQDGIQDFRHAGNWTSRPIDVAPEYMSDANYMSHGVFTTFGHDSSTQAGRQPQSSSSISPPVPMQQPVPLTPYRLKQCPRGCDSLISVWFQSLDGTLGIPLSMVPLKGTCSALANGLQPICNGDVPEKASIRMQWPGYSVSYHRQMNIRNARRNPTPITVSKLAILVASHTRLMIDQYANYDCSDVTWQFAPRGPIHYSNIILVGAVQVSHRSIQPIFEYLRK</sequence>
<evidence type="ECO:0000313" key="2">
    <source>
        <dbReference type="EMBL" id="KZT03506.1"/>
    </source>
</evidence>
<dbReference type="AlphaFoldDB" id="A0A165CVJ3"/>
<accession>A0A165CVJ3</accession>
<evidence type="ECO:0000256" key="1">
    <source>
        <dbReference type="SAM" id="MobiDB-lite"/>
    </source>
</evidence>
<dbReference type="InParanoid" id="A0A165CVJ3"/>
<protein>
    <submittedName>
        <fullName evidence="2">Uncharacterized protein</fullName>
    </submittedName>
</protein>
<proteinExistence type="predicted"/>
<dbReference type="EMBL" id="KV427643">
    <property type="protein sequence ID" value="KZT03506.1"/>
    <property type="molecule type" value="Genomic_DNA"/>
</dbReference>
<keyword evidence="3" id="KW-1185">Reference proteome</keyword>
<feature type="region of interest" description="Disordered" evidence="1">
    <location>
        <begin position="33"/>
        <end position="55"/>
    </location>
</feature>
<feature type="compositionally biased region" description="Polar residues" evidence="1">
    <location>
        <begin position="105"/>
        <end position="114"/>
    </location>
</feature>